<feature type="coiled-coil region" evidence="1">
    <location>
        <begin position="108"/>
        <end position="159"/>
    </location>
</feature>
<protein>
    <submittedName>
        <fullName evidence="3">Uncharacterized protein</fullName>
    </submittedName>
</protein>
<keyword evidence="2" id="KW-0812">Transmembrane</keyword>
<evidence type="ECO:0000256" key="2">
    <source>
        <dbReference type="SAM" id="Phobius"/>
    </source>
</evidence>
<keyword evidence="1" id="KW-0175">Coiled coil</keyword>
<name>A0A3B0WXQ9_9ZZZZ</name>
<gene>
    <name evidence="3" type="ORF">MNBD_GAMMA03-2097</name>
</gene>
<dbReference type="AlphaFoldDB" id="A0A3B0WXQ9"/>
<keyword evidence="2" id="KW-1133">Transmembrane helix</keyword>
<accession>A0A3B0WXQ9</accession>
<sequence>MEFEGKLTELVSSHVEKINRDLNTPFYKSIGFWTSILSAIIAVASALYVYFDHNYGSEKRLNESIVKEQKNQLDLQNIDVQRKIFSAEKNYYIQDKKLSEKISKIENIKSLESNLDAEKKKVHVLEEQLKQSDSRDNRIIELNNTISTLKINLEKKIKEINDRPIEADVLESEIVNFNRDEEKLIFGELKITLMRVGNYKHNADFYYSYGDHKVQYKVLNLDIGDSVAREFGNFVIVIKVNETTNIPDTAVLKISRVKIK</sequence>
<keyword evidence="2" id="KW-0472">Membrane</keyword>
<feature type="transmembrane region" description="Helical" evidence="2">
    <location>
        <begin position="30"/>
        <end position="51"/>
    </location>
</feature>
<proteinExistence type="predicted"/>
<reference evidence="3" key="1">
    <citation type="submission" date="2018-06" db="EMBL/GenBank/DDBJ databases">
        <authorList>
            <person name="Zhirakovskaya E."/>
        </authorList>
    </citation>
    <scope>NUCLEOTIDE SEQUENCE</scope>
</reference>
<dbReference type="EMBL" id="UOFC01000259">
    <property type="protein sequence ID" value="VAW49146.1"/>
    <property type="molecule type" value="Genomic_DNA"/>
</dbReference>
<evidence type="ECO:0000313" key="3">
    <source>
        <dbReference type="EMBL" id="VAW49146.1"/>
    </source>
</evidence>
<evidence type="ECO:0000256" key="1">
    <source>
        <dbReference type="SAM" id="Coils"/>
    </source>
</evidence>
<organism evidence="3">
    <name type="scientific">hydrothermal vent metagenome</name>
    <dbReference type="NCBI Taxonomy" id="652676"/>
    <lineage>
        <taxon>unclassified sequences</taxon>
        <taxon>metagenomes</taxon>
        <taxon>ecological metagenomes</taxon>
    </lineage>
</organism>